<evidence type="ECO:0000256" key="2">
    <source>
        <dbReference type="ARBA" id="ARBA00023315"/>
    </source>
</evidence>
<protein>
    <submittedName>
        <fullName evidence="5">Putative acyltransferase</fullName>
    </submittedName>
</protein>
<evidence type="ECO:0000313" key="5">
    <source>
        <dbReference type="EMBL" id="GAB48888.1"/>
    </source>
</evidence>
<accession>H5UT30</accession>
<dbReference type="PANTHER" id="PTHR34069">
    <property type="entry name" value="3-OXOACYL-[ACYL-CARRIER-PROTEIN] SYNTHASE 3"/>
    <property type="match status" value="1"/>
</dbReference>
<dbReference type="Pfam" id="PF00108">
    <property type="entry name" value="Thiolase_N"/>
    <property type="match status" value="1"/>
</dbReference>
<dbReference type="NCBIfam" id="NF006720">
    <property type="entry name" value="PRK09258.1"/>
    <property type="match status" value="1"/>
</dbReference>
<dbReference type="CDD" id="cd00830">
    <property type="entry name" value="KAS_III"/>
    <property type="match status" value="1"/>
</dbReference>
<dbReference type="GO" id="GO:0044550">
    <property type="term" value="P:secondary metabolite biosynthetic process"/>
    <property type="evidence" value="ECO:0007669"/>
    <property type="project" value="TreeGrafter"/>
</dbReference>
<dbReference type="OrthoDB" id="9788274at2"/>
<dbReference type="STRING" id="1089455.MOPEL_084_00230"/>
<dbReference type="InterPro" id="IPR020616">
    <property type="entry name" value="Thiolase_N"/>
</dbReference>
<name>H5UT30_9MICO</name>
<dbReference type="InterPro" id="IPR016039">
    <property type="entry name" value="Thiolase-like"/>
</dbReference>
<dbReference type="Gene3D" id="3.40.47.10">
    <property type="match status" value="2"/>
</dbReference>
<organism evidence="5 6">
    <name type="scientific">Mobilicoccus pelagius NBRC 104925</name>
    <dbReference type="NCBI Taxonomy" id="1089455"/>
    <lineage>
        <taxon>Bacteria</taxon>
        <taxon>Bacillati</taxon>
        <taxon>Actinomycetota</taxon>
        <taxon>Actinomycetes</taxon>
        <taxon>Micrococcales</taxon>
        <taxon>Dermatophilaceae</taxon>
        <taxon>Mobilicoccus</taxon>
    </lineage>
</organism>
<keyword evidence="2 5" id="KW-0012">Acyltransferase</keyword>
<feature type="domain" description="Beta-ketoacyl-[acyl-carrier-protein] synthase III C-terminal" evidence="4">
    <location>
        <begin position="255"/>
        <end position="340"/>
    </location>
</feature>
<evidence type="ECO:0000256" key="1">
    <source>
        <dbReference type="ARBA" id="ARBA00022679"/>
    </source>
</evidence>
<dbReference type="GO" id="GO:0016747">
    <property type="term" value="F:acyltransferase activity, transferring groups other than amino-acyl groups"/>
    <property type="evidence" value="ECO:0007669"/>
    <property type="project" value="InterPro"/>
</dbReference>
<dbReference type="AlphaFoldDB" id="H5UT30"/>
<dbReference type="EMBL" id="BAFE01000062">
    <property type="protein sequence ID" value="GAB48888.1"/>
    <property type="molecule type" value="Genomic_DNA"/>
</dbReference>
<gene>
    <name evidence="5" type="ORF">MOPEL_084_00230</name>
</gene>
<keyword evidence="1 5" id="KW-0808">Transferase</keyword>
<comment type="caution">
    <text evidence="5">The sequence shown here is derived from an EMBL/GenBank/DDBJ whole genome shotgun (WGS) entry which is preliminary data.</text>
</comment>
<evidence type="ECO:0000313" key="6">
    <source>
        <dbReference type="Proteomes" id="UP000004367"/>
    </source>
</evidence>
<dbReference type="InterPro" id="IPR013747">
    <property type="entry name" value="ACP_syn_III_C"/>
</dbReference>
<evidence type="ECO:0000259" key="3">
    <source>
        <dbReference type="Pfam" id="PF00108"/>
    </source>
</evidence>
<dbReference type="Proteomes" id="UP000004367">
    <property type="component" value="Unassembled WGS sequence"/>
</dbReference>
<proteinExistence type="predicted"/>
<evidence type="ECO:0000259" key="4">
    <source>
        <dbReference type="Pfam" id="PF08541"/>
    </source>
</evidence>
<dbReference type="SUPFAM" id="SSF53901">
    <property type="entry name" value="Thiolase-like"/>
    <property type="match status" value="1"/>
</dbReference>
<keyword evidence="6" id="KW-1185">Reference proteome</keyword>
<sequence length="340" mass="36501">MSENASYRLSDTALLSVSTVDAPEVVTSDHIDERLQSVYEETGMLSGQIERLAGVRSRRWFGADEDYTDGAVEAGHRALQDAGVDASQVGLCLNASVTRPHLEPGISAKVHAQLGLPRSCLAFDITNACLGVVNAIHVAGTMIDAGQIEYALIVASEGARQMQEASIARLTAGGATKQDVKDAFATMTLGSGAVGLVLGRASDHPEGHRVVGGIVRAGTEHHELCVGGMDGMRTDSRRLFVEGLTLATEAWNEAKEEWDWSDMDWYIAHQTSIAHIKGLCETLDLPMEKFPLTIDTYGNIGPVALPFTLGVNQHRMTKGQRVLLMGIGSGLNTAFTEVEW</sequence>
<feature type="domain" description="Thiolase N-terminal" evidence="3">
    <location>
        <begin position="72"/>
        <end position="178"/>
    </location>
</feature>
<dbReference type="Pfam" id="PF08541">
    <property type="entry name" value="ACP_syn_III_C"/>
    <property type="match status" value="1"/>
</dbReference>
<reference evidence="5 6" key="1">
    <citation type="submission" date="2012-02" db="EMBL/GenBank/DDBJ databases">
        <title>Whole genome shotgun sequence of Mobilicoccus pelagius NBRC 104925.</title>
        <authorList>
            <person name="Yoshida Y."/>
            <person name="Hosoyama A."/>
            <person name="Tsuchikane K."/>
            <person name="Katsumata H."/>
            <person name="Yamazaki S."/>
            <person name="Fujita N."/>
        </authorList>
    </citation>
    <scope>NUCLEOTIDE SEQUENCE [LARGE SCALE GENOMIC DNA]</scope>
    <source>
        <strain evidence="5 6">NBRC 104925</strain>
    </source>
</reference>
<dbReference type="RefSeq" id="WP_009482786.1">
    <property type="nucleotide sequence ID" value="NZ_BAFE01000062.1"/>
</dbReference>
<dbReference type="eggNOG" id="COG0332">
    <property type="taxonomic scope" value="Bacteria"/>
</dbReference>
<dbReference type="PANTHER" id="PTHR34069:SF3">
    <property type="entry name" value="ACYL-COA:ACYL-COA ALKYLTRANSFERASE"/>
    <property type="match status" value="1"/>
</dbReference>